<evidence type="ECO:0000313" key="1">
    <source>
        <dbReference type="EMBL" id="MCI96240.1"/>
    </source>
</evidence>
<dbReference type="EMBL" id="LXQA011409063">
    <property type="protein sequence ID" value="MCI96240.1"/>
    <property type="molecule type" value="Genomic_DNA"/>
</dbReference>
<keyword evidence="2" id="KW-1185">Reference proteome</keyword>
<reference evidence="1 2" key="1">
    <citation type="journal article" date="2018" name="Front. Plant Sci.">
        <title>Red Clover (Trifolium pratense) and Zigzag Clover (T. medium) - A Picture of Genomic Similarities and Differences.</title>
        <authorList>
            <person name="Dluhosova J."/>
            <person name="Istvanek J."/>
            <person name="Nedelnik J."/>
            <person name="Repkova J."/>
        </authorList>
    </citation>
    <scope>NUCLEOTIDE SEQUENCE [LARGE SCALE GENOMIC DNA]</scope>
    <source>
        <strain evidence="2">cv. 10/8</strain>
        <tissue evidence="1">Leaf</tissue>
    </source>
</reference>
<dbReference type="AlphaFoldDB" id="A0A392WBW7"/>
<evidence type="ECO:0000313" key="2">
    <source>
        <dbReference type="Proteomes" id="UP000265520"/>
    </source>
</evidence>
<sequence length="61" mass="6751">SLAGVARRYQRLNRLSRASLGREAQPPGQQGAPVQIFTKIMPSVSFKLQNGLLIINKQFQA</sequence>
<accession>A0A392WBW7</accession>
<comment type="caution">
    <text evidence="1">The sequence shown here is derived from an EMBL/GenBank/DDBJ whole genome shotgun (WGS) entry which is preliminary data.</text>
</comment>
<protein>
    <submittedName>
        <fullName evidence="1">Uncharacterized protein</fullName>
    </submittedName>
</protein>
<organism evidence="1 2">
    <name type="scientific">Trifolium medium</name>
    <dbReference type="NCBI Taxonomy" id="97028"/>
    <lineage>
        <taxon>Eukaryota</taxon>
        <taxon>Viridiplantae</taxon>
        <taxon>Streptophyta</taxon>
        <taxon>Embryophyta</taxon>
        <taxon>Tracheophyta</taxon>
        <taxon>Spermatophyta</taxon>
        <taxon>Magnoliopsida</taxon>
        <taxon>eudicotyledons</taxon>
        <taxon>Gunneridae</taxon>
        <taxon>Pentapetalae</taxon>
        <taxon>rosids</taxon>
        <taxon>fabids</taxon>
        <taxon>Fabales</taxon>
        <taxon>Fabaceae</taxon>
        <taxon>Papilionoideae</taxon>
        <taxon>50 kb inversion clade</taxon>
        <taxon>NPAAA clade</taxon>
        <taxon>Hologalegina</taxon>
        <taxon>IRL clade</taxon>
        <taxon>Trifolieae</taxon>
        <taxon>Trifolium</taxon>
    </lineage>
</organism>
<dbReference type="Proteomes" id="UP000265520">
    <property type="component" value="Unassembled WGS sequence"/>
</dbReference>
<proteinExistence type="predicted"/>
<name>A0A392WBW7_9FABA</name>
<feature type="non-terminal residue" evidence="1">
    <location>
        <position position="1"/>
    </location>
</feature>